<keyword evidence="1" id="KW-1133">Transmembrane helix</keyword>
<gene>
    <name evidence="3" type="ORF">AAA083_06135</name>
</gene>
<dbReference type="InterPro" id="IPR002810">
    <property type="entry name" value="NfeD-like_C"/>
</dbReference>
<name>A0ABV1JBT9_9ACTN</name>
<keyword evidence="1" id="KW-0472">Membrane</keyword>
<evidence type="ECO:0000259" key="2">
    <source>
        <dbReference type="Pfam" id="PF01957"/>
    </source>
</evidence>
<comment type="caution">
    <text evidence="3">The sequence shown here is derived from an EMBL/GenBank/DDBJ whole genome shotgun (WGS) entry which is preliminary data.</text>
</comment>
<keyword evidence="4" id="KW-1185">Reference proteome</keyword>
<proteinExistence type="predicted"/>
<evidence type="ECO:0000313" key="4">
    <source>
        <dbReference type="Proteomes" id="UP001487305"/>
    </source>
</evidence>
<feature type="domain" description="NfeD-like C-terminal" evidence="2">
    <location>
        <begin position="81"/>
        <end position="139"/>
    </location>
</feature>
<evidence type="ECO:0000256" key="1">
    <source>
        <dbReference type="SAM" id="Phobius"/>
    </source>
</evidence>
<evidence type="ECO:0000313" key="3">
    <source>
        <dbReference type="EMBL" id="MEQ3362549.1"/>
    </source>
</evidence>
<feature type="transmembrane region" description="Helical" evidence="1">
    <location>
        <begin position="7"/>
        <end position="39"/>
    </location>
</feature>
<protein>
    <submittedName>
        <fullName evidence="3">NfeD family protein</fullName>
    </submittedName>
</protein>
<dbReference type="Proteomes" id="UP001487305">
    <property type="component" value="Unassembled WGS sequence"/>
</dbReference>
<feature type="transmembrane region" description="Helical" evidence="1">
    <location>
        <begin position="45"/>
        <end position="63"/>
    </location>
</feature>
<dbReference type="SUPFAM" id="SSF141322">
    <property type="entry name" value="NfeD domain-like"/>
    <property type="match status" value="1"/>
</dbReference>
<reference evidence="3 4" key="1">
    <citation type="submission" date="2024-04" db="EMBL/GenBank/DDBJ databases">
        <title>Human intestinal bacterial collection.</title>
        <authorList>
            <person name="Pauvert C."/>
            <person name="Hitch T.C.A."/>
            <person name="Clavel T."/>
        </authorList>
    </citation>
    <scope>NUCLEOTIDE SEQUENCE [LARGE SCALE GENOMIC DNA]</scope>
    <source>
        <strain evidence="3 4">CLA-KB-H42</strain>
    </source>
</reference>
<keyword evidence="1" id="KW-0812">Transmembrane</keyword>
<dbReference type="Pfam" id="PF01957">
    <property type="entry name" value="NfeD"/>
    <property type="match status" value="1"/>
</dbReference>
<dbReference type="Gene3D" id="2.40.50.140">
    <property type="entry name" value="Nucleic acid-binding proteins"/>
    <property type="match status" value="1"/>
</dbReference>
<dbReference type="InterPro" id="IPR012340">
    <property type="entry name" value="NA-bd_OB-fold"/>
</dbReference>
<dbReference type="RefSeq" id="WP_349227284.1">
    <property type="nucleotide sequence ID" value="NZ_JBBNOP010000004.1"/>
</dbReference>
<dbReference type="EMBL" id="JBBNOP010000004">
    <property type="protein sequence ID" value="MEQ3362549.1"/>
    <property type="molecule type" value="Genomic_DNA"/>
</dbReference>
<organism evidence="3 4">
    <name type="scientific">Raoultibacter massiliensis</name>
    <dbReference type="NCBI Taxonomy" id="1852371"/>
    <lineage>
        <taxon>Bacteria</taxon>
        <taxon>Bacillati</taxon>
        <taxon>Actinomycetota</taxon>
        <taxon>Coriobacteriia</taxon>
        <taxon>Eggerthellales</taxon>
        <taxon>Eggerthellaceae</taxon>
        <taxon>Raoultibacter</taxon>
    </lineage>
</organism>
<accession>A0ABV1JBT9</accession>
<sequence>MSPFIWLGVAAVMGVVEVLSLGLITMWFVIGALVAFLANLLGFDLVAQLVVFFLVSIVCLIVLRPVFVKYRKRGETEEPDVVGQSAIVIEGIDNERLVGRVETANRMTWAARSADNSVIPTGETVVVKNRENITLIVERKQA</sequence>